<feature type="domain" description="HTH arsR-type" evidence="1">
    <location>
        <begin position="1"/>
        <end position="96"/>
    </location>
</feature>
<dbReference type="RefSeq" id="WP_380053715.1">
    <property type="nucleotide sequence ID" value="NZ_JBHLTC010000037.1"/>
</dbReference>
<dbReference type="PROSITE" id="PS50987">
    <property type="entry name" value="HTH_ARSR_2"/>
    <property type="match status" value="1"/>
</dbReference>
<evidence type="ECO:0000313" key="3">
    <source>
        <dbReference type="Proteomes" id="UP001589890"/>
    </source>
</evidence>
<name>A0ABV6QTY6_9ACTN</name>
<dbReference type="SUPFAM" id="SSF46785">
    <property type="entry name" value="Winged helix' DNA-binding domain"/>
    <property type="match status" value="1"/>
</dbReference>
<dbReference type="PRINTS" id="PR00778">
    <property type="entry name" value="HTHARSR"/>
</dbReference>
<dbReference type="InterPro" id="IPR036390">
    <property type="entry name" value="WH_DNA-bd_sf"/>
</dbReference>
<dbReference type="InterPro" id="IPR001845">
    <property type="entry name" value="HTH_ArsR_DNA-bd_dom"/>
</dbReference>
<dbReference type="Pfam" id="PF01022">
    <property type="entry name" value="HTH_5"/>
    <property type="match status" value="1"/>
</dbReference>
<gene>
    <name evidence="2" type="ORF">ACFFGN_28835</name>
</gene>
<dbReference type="NCBIfam" id="NF033788">
    <property type="entry name" value="HTH_metalloreg"/>
    <property type="match status" value="1"/>
</dbReference>
<dbReference type="Gene3D" id="1.10.10.10">
    <property type="entry name" value="Winged helix-like DNA-binding domain superfamily/Winged helix DNA-binding domain"/>
    <property type="match status" value="1"/>
</dbReference>
<dbReference type="InterPro" id="IPR052543">
    <property type="entry name" value="HTH_Metal-responsive_Reg"/>
</dbReference>
<dbReference type="SMART" id="SM00418">
    <property type="entry name" value="HTH_ARSR"/>
    <property type="match status" value="1"/>
</dbReference>
<dbReference type="PANTHER" id="PTHR39168">
    <property type="entry name" value="TRANSCRIPTIONAL REGULATOR-RELATED"/>
    <property type="match status" value="1"/>
</dbReference>
<protein>
    <submittedName>
        <fullName evidence="2">ArsR/SmtB family transcription factor</fullName>
    </submittedName>
</protein>
<evidence type="ECO:0000259" key="1">
    <source>
        <dbReference type="PROSITE" id="PS50987"/>
    </source>
</evidence>
<organism evidence="2 3">
    <name type="scientific">Kribbella deserti</name>
    <dbReference type="NCBI Taxonomy" id="1926257"/>
    <lineage>
        <taxon>Bacteria</taxon>
        <taxon>Bacillati</taxon>
        <taxon>Actinomycetota</taxon>
        <taxon>Actinomycetes</taxon>
        <taxon>Propionibacteriales</taxon>
        <taxon>Kribbellaceae</taxon>
        <taxon>Kribbella</taxon>
    </lineage>
</organism>
<comment type="caution">
    <text evidence="2">The sequence shown here is derived from an EMBL/GenBank/DDBJ whole genome shotgun (WGS) entry which is preliminary data.</text>
</comment>
<dbReference type="EMBL" id="JBHLTC010000037">
    <property type="protein sequence ID" value="MFC0628110.1"/>
    <property type="molecule type" value="Genomic_DNA"/>
</dbReference>
<reference evidence="2 3" key="1">
    <citation type="submission" date="2024-09" db="EMBL/GenBank/DDBJ databases">
        <authorList>
            <person name="Sun Q."/>
            <person name="Mori K."/>
        </authorList>
    </citation>
    <scope>NUCLEOTIDE SEQUENCE [LARGE SCALE GENOMIC DNA]</scope>
    <source>
        <strain evidence="2 3">CGMCC 1.15906</strain>
    </source>
</reference>
<dbReference type="CDD" id="cd00090">
    <property type="entry name" value="HTH_ARSR"/>
    <property type="match status" value="1"/>
</dbReference>
<dbReference type="PANTHER" id="PTHR39168:SF2">
    <property type="entry name" value="HTH-TYPE TRANSCRIPTIONAL REGULATOR CMTR"/>
    <property type="match status" value="1"/>
</dbReference>
<dbReference type="InterPro" id="IPR011991">
    <property type="entry name" value="ArsR-like_HTH"/>
</dbReference>
<keyword evidence="3" id="KW-1185">Reference proteome</keyword>
<dbReference type="Proteomes" id="UP001589890">
    <property type="component" value="Unassembled WGS sequence"/>
</dbReference>
<evidence type="ECO:0000313" key="2">
    <source>
        <dbReference type="EMBL" id="MFC0628110.1"/>
    </source>
</evidence>
<dbReference type="InterPro" id="IPR036388">
    <property type="entry name" value="WH-like_DNA-bd_sf"/>
</dbReference>
<proteinExistence type="predicted"/>
<accession>A0ABV6QTY6</accession>
<sequence>MDTISRSEVLARFGHALSDPTRTQVMLVLQEGPSYPADLAERIGVSRQSLSNHLACLRGCGLVVAEPEGRRTRYELADPSLGTALIELLNVVLAVDPACCRPDTTGECR</sequence>